<evidence type="ECO:0000259" key="1">
    <source>
        <dbReference type="Pfam" id="PF00078"/>
    </source>
</evidence>
<accession>A0A8K0C672</accession>
<dbReference type="Gene3D" id="3.30.70.270">
    <property type="match status" value="2"/>
</dbReference>
<dbReference type="InterPro" id="IPR021109">
    <property type="entry name" value="Peptidase_aspartic_dom_sf"/>
</dbReference>
<sequence length="439" mass="49976">MKDLVDYCIRILPPLPLKEVVSLLAVYTGQQSVTSLAPLFIQLPDDNRQYYVNVWIFNIVYTPLLDTGANISVVDVEVLPLFSDYLKSVPNDNPVVVITTDGYLQNVTQVISIPVTFNDLVEEIKFFYHPFHNISWYYLRDGLLVKLVFKDKNMTPVLYAIKHAVEEELKRLVNSGVLKPVTSSEWASPVVVVSKPDGPIRISANFKITINRFLSKKHYPLPNSKDIYAFLAGEVVFTFLDLSEAYLQLPVHKGSQPPLTINTHVGLIQYQRLTFGVAPGLTRFQEVMNKILIDLDGISYYLDNILIAGKSRVDFLKKTLLVLQKLQKHNINVCVDKCDFFVPELRYLGHIIDKNEICPDEELLKAIKFAPRPTNKTELKSYLGLINFYCHFVRNLSGKLVPLYELTKEDANLAEHVEKEKAATTPALIRIKSYDEGEK</sequence>
<dbReference type="GO" id="GO:0071897">
    <property type="term" value="P:DNA biosynthetic process"/>
    <property type="evidence" value="ECO:0007669"/>
    <property type="project" value="UniProtKB-ARBA"/>
</dbReference>
<name>A0A8K0C672_IGNLU</name>
<dbReference type="PANTHER" id="PTHR37984:SF13">
    <property type="entry name" value="RIBONUCLEASE H"/>
    <property type="match status" value="1"/>
</dbReference>
<dbReference type="SUPFAM" id="SSF56672">
    <property type="entry name" value="DNA/RNA polymerases"/>
    <property type="match status" value="1"/>
</dbReference>
<dbReference type="InterPro" id="IPR043128">
    <property type="entry name" value="Rev_trsase/Diguanyl_cyclase"/>
</dbReference>
<dbReference type="SUPFAM" id="SSF50630">
    <property type="entry name" value="Acid proteases"/>
    <property type="match status" value="1"/>
</dbReference>
<organism evidence="2 3">
    <name type="scientific">Ignelater luminosus</name>
    <name type="common">Cucubano</name>
    <name type="synonym">Pyrophorus luminosus</name>
    <dbReference type="NCBI Taxonomy" id="2038154"/>
    <lineage>
        <taxon>Eukaryota</taxon>
        <taxon>Metazoa</taxon>
        <taxon>Ecdysozoa</taxon>
        <taxon>Arthropoda</taxon>
        <taxon>Hexapoda</taxon>
        <taxon>Insecta</taxon>
        <taxon>Pterygota</taxon>
        <taxon>Neoptera</taxon>
        <taxon>Endopterygota</taxon>
        <taxon>Coleoptera</taxon>
        <taxon>Polyphaga</taxon>
        <taxon>Elateriformia</taxon>
        <taxon>Elateroidea</taxon>
        <taxon>Elateridae</taxon>
        <taxon>Agrypninae</taxon>
        <taxon>Pyrophorini</taxon>
        <taxon>Ignelater</taxon>
    </lineage>
</organism>
<evidence type="ECO:0000313" key="2">
    <source>
        <dbReference type="EMBL" id="KAF2879461.1"/>
    </source>
</evidence>
<gene>
    <name evidence="2" type="ORF">ILUMI_26708</name>
</gene>
<keyword evidence="3" id="KW-1185">Reference proteome</keyword>
<feature type="non-terminal residue" evidence="2">
    <location>
        <position position="1"/>
    </location>
</feature>
<dbReference type="Gene3D" id="3.10.10.10">
    <property type="entry name" value="HIV Type 1 Reverse Transcriptase, subunit A, domain 1"/>
    <property type="match status" value="1"/>
</dbReference>
<dbReference type="CDD" id="cd01647">
    <property type="entry name" value="RT_LTR"/>
    <property type="match status" value="1"/>
</dbReference>
<dbReference type="OrthoDB" id="117296at2759"/>
<protein>
    <recommendedName>
        <fullName evidence="1">Reverse transcriptase domain-containing protein</fullName>
    </recommendedName>
</protein>
<dbReference type="InterPro" id="IPR043502">
    <property type="entry name" value="DNA/RNA_pol_sf"/>
</dbReference>
<dbReference type="Pfam" id="PF00078">
    <property type="entry name" value="RVT_1"/>
    <property type="match status" value="1"/>
</dbReference>
<dbReference type="PANTHER" id="PTHR37984">
    <property type="entry name" value="PROTEIN CBG26694"/>
    <property type="match status" value="1"/>
</dbReference>
<reference evidence="2" key="1">
    <citation type="submission" date="2019-08" db="EMBL/GenBank/DDBJ databases">
        <title>The genome of the North American firefly Photinus pyralis.</title>
        <authorList>
            <consortium name="Photinus pyralis genome working group"/>
            <person name="Fallon T.R."/>
            <person name="Sander Lower S.E."/>
            <person name="Weng J.-K."/>
        </authorList>
    </citation>
    <scope>NUCLEOTIDE SEQUENCE</scope>
    <source>
        <strain evidence="2">TRF0915ILg1</strain>
        <tissue evidence="2">Whole body</tissue>
    </source>
</reference>
<feature type="domain" description="Reverse transcriptase" evidence="1">
    <location>
        <begin position="205"/>
        <end position="352"/>
    </location>
</feature>
<dbReference type="EMBL" id="VTPC01091160">
    <property type="protein sequence ID" value="KAF2879461.1"/>
    <property type="molecule type" value="Genomic_DNA"/>
</dbReference>
<proteinExistence type="predicted"/>
<comment type="caution">
    <text evidence="2">The sequence shown here is derived from an EMBL/GenBank/DDBJ whole genome shotgun (WGS) entry which is preliminary data.</text>
</comment>
<evidence type="ECO:0000313" key="3">
    <source>
        <dbReference type="Proteomes" id="UP000801492"/>
    </source>
</evidence>
<dbReference type="Proteomes" id="UP000801492">
    <property type="component" value="Unassembled WGS sequence"/>
</dbReference>
<dbReference type="InterPro" id="IPR050951">
    <property type="entry name" value="Retrovirus_Pol_polyprotein"/>
</dbReference>
<dbReference type="AlphaFoldDB" id="A0A8K0C672"/>
<dbReference type="InterPro" id="IPR000477">
    <property type="entry name" value="RT_dom"/>
</dbReference>